<protein>
    <submittedName>
        <fullName evidence="1">Uncharacterized protein</fullName>
    </submittedName>
</protein>
<evidence type="ECO:0000313" key="1">
    <source>
        <dbReference type="EMBL" id="NYD51626.1"/>
    </source>
</evidence>
<dbReference type="AlphaFoldDB" id="A0A7Y9EPN3"/>
<organism evidence="1 2">
    <name type="scientific">Actinomadura luteofluorescens</name>
    <dbReference type="NCBI Taxonomy" id="46163"/>
    <lineage>
        <taxon>Bacteria</taxon>
        <taxon>Bacillati</taxon>
        <taxon>Actinomycetota</taxon>
        <taxon>Actinomycetes</taxon>
        <taxon>Streptosporangiales</taxon>
        <taxon>Thermomonosporaceae</taxon>
        <taxon>Actinomadura</taxon>
    </lineage>
</organism>
<dbReference type="Proteomes" id="UP000529783">
    <property type="component" value="Unassembled WGS sequence"/>
</dbReference>
<keyword evidence="2" id="KW-1185">Reference proteome</keyword>
<reference evidence="1 2" key="1">
    <citation type="submission" date="2020-07" db="EMBL/GenBank/DDBJ databases">
        <title>Sequencing the genomes of 1000 actinobacteria strains.</title>
        <authorList>
            <person name="Klenk H.-P."/>
        </authorList>
    </citation>
    <scope>NUCLEOTIDE SEQUENCE [LARGE SCALE GENOMIC DNA]</scope>
    <source>
        <strain evidence="1 2">DSM 40398</strain>
    </source>
</reference>
<evidence type="ECO:0000313" key="2">
    <source>
        <dbReference type="Proteomes" id="UP000529783"/>
    </source>
</evidence>
<dbReference type="EMBL" id="JACCBA010000001">
    <property type="protein sequence ID" value="NYD51626.1"/>
    <property type="molecule type" value="Genomic_DNA"/>
</dbReference>
<gene>
    <name evidence="1" type="ORF">BJY14_007609</name>
</gene>
<comment type="caution">
    <text evidence="1">The sequence shown here is derived from an EMBL/GenBank/DDBJ whole genome shotgun (WGS) entry which is preliminary data.</text>
</comment>
<sequence length="111" mass="11364">MLPVALWKAQVVTETDVLAANAGSDRQSADASVGAALEVVAYFLLESIGMGEVTFLVKEFAAALDTGLDDVAALEAASSVTKQQAARGRGLVHPAAPTAHALDVEEVDAAE</sequence>
<accession>A0A7Y9EPN3</accession>
<name>A0A7Y9EPN3_9ACTN</name>
<dbReference type="RefSeq" id="WP_179847987.1">
    <property type="nucleotide sequence ID" value="NZ_JACCBA010000001.1"/>
</dbReference>
<proteinExistence type="predicted"/>